<dbReference type="Gene3D" id="3.20.20.150">
    <property type="entry name" value="Divalent-metal-dependent TIM barrel enzymes"/>
    <property type="match status" value="1"/>
</dbReference>
<protein>
    <submittedName>
        <fullName evidence="2">Sugar phosphate isomerase/epimerase</fullName>
    </submittedName>
</protein>
<evidence type="ECO:0000313" key="3">
    <source>
        <dbReference type="Proteomes" id="UP001524473"/>
    </source>
</evidence>
<gene>
    <name evidence="2" type="ORF">NE695_00730</name>
</gene>
<keyword evidence="3" id="KW-1185">Reference proteome</keyword>
<dbReference type="Pfam" id="PF01261">
    <property type="entry name" value="AP_endonuc_2"/>
    <property type="match status" value="1"/>
</dbReference>
<dbReference type="InterPro" id="IPR036237">
    <property type="entry name" value="Xyl_isomerase-like_sf"/>
</dbReference>
<evidence type="ECO:0000259" key="1">
    <source>
        <dbReference type="Pfam" id="PF01261"/>
    </source>
</evidence>
<name>A0ABT1RUU1_9FIRM</name>
<proteinExistence type="predicted"/>
<accession>A0ABT1RUU1</accession>
<comment type="caution">
    <text evidence="2">The sequence shown here is derived from an EMBL/GenBank/DDBJ whole genome shotgun (WGS) entry which is preliminary data.</text>
</comment>
<dbReference type="InterPro" id="IPR013022">
    <property type="entry name" value="Xyl_isomerase-like_TIM-brl"/>
</dbReference>
<organism evidence="2 3">
    <name type="scientific">Neglectibacter timonensis</name>
    <dbReference type="NCBI Taxonomy" id="1776382"/>
    <lineage>
        <taxon>Bacteria</taxon>
        <taxon>Bacillati</taxon>
        <taxon>Bacillota</taxon>
        <taxon>Clostridia</taxon>
        <taxon>Eubacteriales</taxon>
        <taxon>Oscillospiraceae</taxon>
        <taxon>Neglectibacter</taxon>
    </lineage>
</organism>
<dbReference type="Proteomes" id="UP001524473">
    <property type="component" value="Unassembled WGS sequence"/>
</dbReference>
<dbReference type="PANTHER" id="PTHR12110">
    <property type="entry name" value="HYDROXYPYRUVATE ISOMERASE"/>
    <property type="match status" value="1"/>
</dbReference>
<feature type="domain" description="Xylose isomerase-like TIM barrel" evidence="1">
    <location>
        <begin position="72"/>
        <end position="244"/>
    </location>
</feature>
<dbReference type="InterPro" id="IPR050312">
    <property type="entry name" value="IolE/XylAMocC-like"/>
</dbReference>
<dbReference type="GeneID" id="90532278"/>
<dbReference type="PANTHER" id="PTHR12110:SF41">
    <property type="entry name" value="INOSOSE DEHYDRATASE"/>
    <property type="match status" value="1"/>
</dbReference>
<dbReference type="SUPFAM" id="SSF51658">
    <property type="entry name" value="Xylose isomerase-like"/>
    <property type="match status" value="1"/>
</dbReference>
<dbReference type="RefSeq" id="WP_066863491.1">
    <property type="nucleotide sequence ID" value="NZ_CABKVV010000013.1"/>
</dbReference>
<dbReference type="GO" id="GO:0016853">
    <property type="term" value="F:isomerase activity"/>
    <property type="evidence" value="ECO:0007669"/>
    <property type="project" value="UniProtKB-KW"/>
</dbReference>
<reference evidence="2 3" key="1">
    <citation type="submission" date="2022-06" db="EMBL/GenBank/DDBJ databases">
        <title>Isolation of gut microbiota from human fecal samples.</title>
        <authorList>
            <person name="Pamer E.G."/>
            <person name="Barat B."/>
            <person name="Waligurski E."/>
            <person name="Medina S."/>
            <person name="Paddock L."/>
            <person name="Mostad J."/>
        </authorList>
    </citation>
    <scope>NUCLEOTIDE SEQUENCE [LARGE SCALE GENOMIC DNA]</scope>
    <source>
        <strain evidence="2 3">DFI.9.73</strain>
    </source>
</reference>
<evidence type="ECO:0000313" key="2">
    <source>
        <dbReference type="EMBL" id="MCQ4838435.1"/>
    </source>
</evidence>
<keyword evidence="2" id="KW-0413">Isomerase</keyword>
<sequence>MSIAVVPYTLRHHAFNLEQVKTIYSTLHELGYDGLENGMGRSAGLSPEEDLELIRSNGLRVCGAYGDIKNPEEVIKAARLYGASVVGMPSIPGEMMRSPDGFHAYAEQINAWAKPFKGTGIRLQYHNHSQEFRNFPELDGKSGMDILIDETDPETVAFELDVFWASAAGCDPAQWIHKLTGRIPVVHYKDMAMNCQAENTGLGEVPRQFAEIGQGNLNWPLITEACRAAGVEWYCVEQDQTKRPVFESLKISIDYMRGTLKIV</sequence>
<dbReference type="EMBL" id="JANFZH010000001">
    <property type="protein sequence ID" value="MCQ4838435.1"/>
    <property type="molecule type" value="Genomic_DNA"/>
</dbReference>